<dbReference type="Pfam" id="PF12831">
    <property type="entry name" value="FAD_oxidored"/>
    <property type="match status" value="1"/>
</dbReference>
<dbReference type="InterPro" id="IPR017896">
    <property type="entry name" value="4Fe4S_Fe-S-bd"/>
</dbReference>
<dbReference type="PROSITE" id="PS00198">
    <property type="entry name" value="4FE4S_FER_1"/>
    <property type="match status" value="1"/>
</dbReference>
<evidence type="ECO:0000256" key="6">
    <source>
        <dbReference type="ARBA" id="ARBA00023002"/>
    </source>
</evidence>
<dbReference type="EMBL" id="BARV01034222">
    <property type="protein sequence ID" value="GAI57792.1"/>
    <property type="molecule type" value="Genomic_DNA"/>
</dbReference>
<comment type="caution">
    <text evidence="10">The sequence shown here is derived from an EMBL/GenBank/DDBJ whole genome shotgun (WGS) entry which is preliminary data.</text>
</comment>
<dbReference type="Gene3D" id="3.30.70.20">
    <property type="match status" value="1"/>
</dbReference>
<dbReference type="SUPFAM" id="SSF51905">
    <property type="entry name" value="FAD/NAD(P)-binding domain"/>
    <property type="match status" value="1"/>
</dbReference>
<keyword evidence="4" id="KW-0479">Metal-binding</keyword>
<dbReference type="PANTHER" id="PTHR43498:SF1">
    <property type="entry name" value="COB--COM HETERODISULFIDE REDUCTASE IRON-SULFUR SUBUNIT A"/>
    <property type="match status" value="1"/>
</dbReference>
<keyword evidence="8" id="KW-0411">Iron-sulfur</keyword>
<evidence type="ECO:0000259" key="9">
    <source>
        <dbReference type="PROSITE" id="PS51379"/>
    </source>
</evidence>
<comment type="cofactor">
    <cofactor evidence="1">
        <name>FAD</name>
        <dbReference type="ChEBI" id="CHEBI:57692"/>
    </cofactor>
</comment>
<keyword evidence="6" id="KW-0560">Oxidoreductase</keyword>
<dbReference type="AlphaFoldDB" id="X1PND1"/>
<feature type="non-terminal residue" evidence="10">
    <location>
        <position position="1"/>
    </location>
</feature>
<feature type="domain" description="4Fe-4S ferredoxin-type" evidence="9">
    <location>
        <begin position="97"/>
        <end position="128"/>
    </location>
</feature>
<evidence type="ECO:0000313" key="10">
    <source>
        <dbReference type="EMBL" id="GAI57792.1"/>
    </source>
</evidence>
<dbReference type="GO" id="GO:0051539">
    <property type="term" value="F:4 iron, 4 sulfur cluster binding"/>
    <property type="evidence" value="ECO:0007669"/>
    <property type="project" value="UniProtKB-KW"/>
</dbReference>
<evidence type="ECO:0000256" key="7">
    <source>
        <dbReference type="ARBA" id="ARBA00023004"/>
    </source>
</evidence>
<dbReference type="Gene3D" id="3.40.50.720">
    <property type="entry name" value="NAD(P)-binding Rossmann-like Domain"/>
    <property type="match status" value="1"/>
</dbReference>
<protein>
    <recommendedName>
        <fullName evidence="9">4Fe-4S ferredoxin-type domain-containing protein</fullName>
    </recommendedName>
</protein>
<dbReference type="Gene3D" id="1.10.1060.10">
    <property type="entry name" value="Alpha-helical ferredoxin"/>
    <property type="match status" value="1"/>
</dbReference>
<evidence type="ECO:0000256" key="2">
    <source>
        <dbReference type="ARBA" id="ARBA00006561"/>
    </source>
</evidence>
<dbReference type="GO" id="GO:0016491">
    <property type="term" value="F:oxidoreductase activity"/>
    <property type="evidence" value="ECO:0007669"/>
    <property type="project" value="UniProtKB-KW"/>
</dbReference>
<comment type="similarity">
    <text evidence="2">Belongs to the HdrA family.</text>
</comment>
<proteinExistence type="inferred from homology"/>
<dbReference type="GO" id="GO:0046872">
    <property type="term" value="F:metal ion binding"/>
    <property type="evidence" value="ECO:0007669"/>
    <property type="project" value="UniProtKB-KW"/>
</dbReference>
<name>X1PND1_9ZZZZ</name>
<dbReference type="SUPFAM" id="SSF54862">
    <property type="entry name" value="4Fe-4S ferredoxins"/>
    <property type="match status" value="1"/>
</dbReference>
<evidence type="ECO:0000256" key="5">
    <source>
        <dbReference type="ARBA" id="ARBA00022827"/>
    </source>
</evidence>
<dbReference type="PANTHER" id="PTHR43498">
    <property type="entry name" value="FERREDOXIN:COB-COM HETERODISULFIDE REDUCTASE SUBUNIT A"/>
    <property type="match status" value="1"/>
</dbReference>
<dbReference type="InterPro" id="IPR039650">
    <property type="entry name" value="HdrA-like"/>
</dbReference>
<evidence type="ECO:0000256" key="4">
    <source>
        <dbReference type="ARBA" id="ARBA00022723"/>
    </source>
</evidence>
<dbReference type="InterPro" id="IPR009051">
    <property type="entry name" value="Helical_ferredxn"/>
</dbReference>
<accession>X1PND1</accession>
<keyword evidence="3" id="KW-0004">4Fe-4S</keyword>
<dbReference type="InterPro" id="IPR017900">
    <property type="entry name" value="4Fe4S_Fe_S_CS"/>
</dbReference>
<reference evidence="10" key="1">
    <citation type="journal article" date="2014" name="Front. Microbiol.">
        <title>High frequency of phylogenetically diverse reductive dehalogenase-homologous genes in deep subseafloor sedimentary metagenomes.</title>
        <authorList>
            <person name="Kawai M."/>
            <person name="Futagami T."/>
            <person name="Toyoda A."/>
            <person name="Takaki Y."/>
            <person name="Nishi S."/>
            <person name="Hori S."/>
            <person name="Arai W."/>
            <person name="Tsubouchi T."/>
            <person name="Morono Y."/>
            <person name="Uchiyama I."/>
            <person name="Ito T."/>
            <person name="Fujiyama A."/>
            <person name="Inagaki F."/>
            <person name="Takami H."/>
        </authorList>
    </citation>
    <scope>NUCLEOTIDE SEQUENCE</scope>
    <source>
        <strain evidence="10">Expedition CK06-06</strain>
    </source>
</reference>
<keyword evidence="7" id="KW-0408">Iron</keyword>
<keyword evidence="5" id="KW-0274">FAD</keyword>
<evidence type="ECO:0000256" key="3">
    <source>
        <dbReference type="ARBA" id="ARBA00022485"/>
    </source>
</evidence>
<gene>
    <name evidence="10" type="ORF">S06H3_53648</name>
</gene>
<dbReference type="Pfam" id="PF00037">
    <property type="entry name" value="Fer4"/>
    <property type="match status" value="1"/>
</dbReference>
<keyword evidence="5" id="KW-0285">Flavoprotein</keyword>
<dbReference type="PROSITE" id="PS51379">
    <property type="entry name" value="4FE4S_FER_2"/>
    <property type="match status" value="1"/>
</dbReference>
<evidence type="ECO:0000256" key="1">
    <source>
        <dbReference type="ARBA" id="ARBA00001974"/>
    </source>
</evidence>
<sequence length="187" mass="20166">QNKIGAVMVVGGGICGMQAALDLANSGFKVYLVEETTSIGGRMAQLDKTFPTNDCSMCIISPKLIEVDKHLNIEILSNSQVESLEGEAGNFTVKVLKKPRYIDIEKCSACGDCLEACPVDLISEFEQGLTTRKAIYQRYPQAIPSAFAITKAARPPCKLTCPAGCNGQGYIALISKGKYLEAHHFSD</sequence>
<dbReference type="InterPro" id="IPR036188">
    <property type="entry name" value="FAD/NAD-bd_sf"/>
</dbReference>
<evidence type="ECO:0000256" key="8">
    <source>
        <dbReference type="ARBA" id="ARBA00023014"/>
    </source>
</evidence>
<organism evidence="10">
    <name type="scientific">marine sediment metagenome</name>
    <dbReference type="NCBI Taxonomy" id="412755"/>
    <lineage>
        <taxon>unclassified sequences</taxon>
        <taxon>metagenomes</taxon>
        <taxon>ecological metagenomes</taxon>
    </lineage>
</organism>